<dbReference type="Proteomes" id="UP000837958">
    <property type="component" value="Chromosome"/>
</dbReference>
<dbReference type="SMR" id="A0AAJ8WTP9"/>
<protein>
    <submittedName>
        <fullName evidence="6">Filamentous hemagglutinin N-terminal domain-containing protein</fullName>
    </submittedName>
</protein>
<evidence type="ECO:0000313" key="7">
    <source>
        <dbReference type="Proteomes" id="UP000837958"/>
    </source>
</evidence>
<dbReference type="InterPro" id="IPR050909">
    <property type="entry name" value="Bact_Autotransporter_VF"/>
</dbReference>
<dbReference type="Pfam" id="PF13018">
    <property type="entry name" value="ESPR"/>
    <property type="match status" value="1"/>
</dbReference>
<dbReference type="PANTHER" id="PTHR12338">
    <property type="entry name" value="AUTOTRANSPORTER"/>
    <property type="match status" value="1"/>
</dbReference>
<proteinExistence type="predicted"/>
<evidence type="ECO:0000259" key="5">
    <source>
        <dbReference type="SMART" id="SM00912"/>
    </source>
</evidence>
<evidence type="ECO:0000256" key="2">
    <source>
        <dbReference type="ARBA" id="ARBA00022525"/>
    </source>
</evidence>
<dbReference type="PANTHER" id="PTHR12338:SF5">
    <property type="entry name" value="ANTIGEN 43-RELATED"/>
    <property type="match status" value="1"/>
</dbReference>
<sequence length="1732" mass="178402">MNKIYRLKFSKRLNALVAVSELTRGCDHSTEKGSEKPARMKVRHLALKPLSAMLLSLGVTSIPQSVLASGLQEMSVVHGTATMQVDGNKTTIRNSVNAIINWKQFNIGQNEMVQFLQESNNSAVFNRVTSDQISQLKGILDSNGQVFLINPNGITIGKDAIINTNGFTASTLDISNENIKARNFTLEQTKDKALAEIVNHGLITVGKDGSVNLIGGKVKNEGVISVNGGSISLLAGQKITISDIINPTITYSIAAPKNEAVNLGEIFAKGGNINVRAATIRNKGKLSADSVSKDKSGNIILSAKEGEAEISGVISAQNQQAKGGKLMITGDKVTLKTGAVIDLSGKEGGETYLGGDERGEGKNGIQLAKKTTLEKGSTINVSGKEKGGRAIVWGDIALINGNINAQGSDIAETGGFVETSGHYLSIDDNVIVKTKEWLLDPENVSIEAPSDTRSDTEIDSEFPTGLGTESSPRKNNATKTILTNATISNFLKNAKVMNITATQKLTVNSSIDLQGGNLTLHTQRGGIEINADITSSGDNDNSKLNIHSGSWVDIHKNITLGEGYLNITAGDSVAFEGDTKHKGRPVSEAVIEAQGLITSGKGKGFRFNNVTLNGTGAGLRFTNQKKSGDSWWINGIENKFDGNLNISGNVNVSIDASGGRWNTRLGKNTYWNVSILNVSPHSNFSLSIDTSGRSAGQARQANGKGLNGMIFNNDNTFNVKKGSTVNFKIKTSILTPHKDSNYASFNGNISVRGGGSVNFNLDASSNDYATSGVIIKSQNFNVSEGSTLNLQAAGSTETAFSIKNNLTLNATGGNILLRQIEGTDSRVNNGVVAEKNITFKGGNITFGSQKATTKIKGNVTIEQNTNATLRGAYYGGSKKTLDITGDVTNNGNLITEGSIININGNLTVSKGANLQAVTNYTFNVASSFNNNGISNISIARGGAKFKDINNTSSLNITTNSDATYGTAIEGNITNSKGDLNITNNGRGTEIQIGGNISQKEGNLTISSDKVNITKQITIKAGVDEDSSSSSTKSNANLTIKTKTLELTNDLNISGFNKAEITAKNDSNLTIGKASSGDAKKVTFDKVKDSKISANGHKVTLNSEVETSNGNSDATGNSNGNNAGLTISAKDVAVNNNITSHKTVNISASEGGITTKADTTINAATGSVEVTAKTGDIKGEIESASGNVNITASGNTLNVSNITGQNVTVTANSGAVTTTKGSTINATTGNANITTQTGSINGKVESSSGSVTLIATGQTLAVGNISGSTVTVTANNAKLTTTEGSTINATTGAATISTKEGDLKGEIEAKQGSVKVTAKEGNLTVLNVTAKNDVTVKAEKGTLTTTSGGTIKSEESGVNLTAKSGNINGDINATSGAVTVTANTDTLSVANITSKTATLTANSGALTTLAGSTIKGTESVTTSSQSGSIGGEISGSTVKVTASGSLTTQSGSKIEAKAGEANVTSATGTIGGTVSGNTVNVTANTGGLTVEDNAKIDATNGAATLTATSGKLTTQAGSSITSTGDQVNLSAQDGSIAGKINAANVTLNTTGTLTTVAGSDIKATSGTLVINAKDAKLDGAASGDRTVVNATNASGSGSVTAVTSSNVNITGDLSTVNGLNIISKNGKNTVVLKGAEIDVKYIQPGVASANEVIEAKRVLEKVKDLSDEERETLAKLGVSAVRFVEPNNTITVNTQNEFTTRPSSQVTISEGKACFSSGNGAAVCTNITDGGQQ</sequence>
<dbReference type="SMART" id="SM00912">
    <property type="entry name" value="Haemagg_act"/>
    <property type="match status" value="1"/>
</dbReference>
<feature type="domain" description="Filamentous haemagglutinin FhaB/tRNA nuclease CdiA-like TPS" evidence="5">
    <location>
        <begin position="68"/>
        <end position="178"/>
    </location>
</feature>
<dbReference type="GO" id="GO:0005576">
    <property type="term" value="C:extracellular region"/>
    <property type="evidence" value="ECO:0007669"/>
    <property type="project" value="UniProtKB-SubCell"/>
</dbReference>
<gene>
    <name evidence="6" type="ORF">KRLU3655_LOCUS1576</name>
</gene>
<dbReference type="InterPro" id="IPR012334">
    <property type="entry name" value="Pectin_lyas_fold"/>
</dbReference>
<dbReference type="SUPFAM" id="SSF51126">
    <property type="entry name" value="Pectin lyase-like"/>
    <property type="match status" value="1"/>
</dbReference>
<comment type="subcellular location">
    <subcellularLocation>
        <location evidence="1">Secreted</location>
    </subcellularLocation>
</comment>
<dbReference type="InterPro" id="IPR011050">
    <property type="entry name" value="Pectin_lyase_fold/virulence"/>
</dbReference>
<evidence type="ECO:0000256" key="4">
    <source>
        <dbReference type="SAM" id="MobiDB-lite"/>
    </source>
</evidence>
<evidence type="ECO:0000313" key="6">
    <source>
        <dbReference type="EMBL" id="CAH0451500.1"/>
    </source>
</evidence>
<dbReference type="InterPro" id="IPR024973">
    <property type="entry name" value="ESPR"/>
</dbReference>
<evidence type="ECO:0000256" key="1">
    <source>
        <dbReference type="ARBA" id="ARBA00004613"/>
    </source>
</evidence>
<dbReference type="InterPro" id="IPR008638">
    <property type="entry name" value="FhaB/CdiA-like_TPS"/>
</dbReference>
<keyword evidence="3" id="KW-0732">Signal</keyword>
<dbReference type="EMBL" id="OV040719">
    <property type="protein sequence ID" value="CAH0451500.1"/>
    <property type="molecule type" value="Genomic_DNA"/>
</dbReference>
<accession>A0AAJ8WTP9</accession>
<dbReference type="Gene3D" id="2.160.20.10">
    <property type="entry name" value="Single-stranded right-handed beta-helix, Pectin lyase-like"/>
    <property type="match status" value="1"/>
</dbReference>
<evidence type="ECO:0000256" key="3">
    <source>
        <dbReference type="ARBA" id="ARBA00022729"/>
    </source>
</evidence>
<feature type="region of interest" description="Disordered" evidence="4">
    <location>
        <begin position="446"/>
        <end position="475"/>
    </location>
</feature>
<organism evidence="6 7">
    <name type="scientific">Haemophilus influenzae (strain NTHi 3655)</name>
    <dbReference type="NCBI Taxonomy" id="375177"/>
    <lineage>
        <taxon>Bacteria</taxon>
        <taxon>Pseudomonadati</taxon>
        <taxon>Pseudomonadota</taxon>
        <taxon>Gammaproteobacteria</taxon>
        <taxon>Pasteurellales</taxon>
        <taxon>Pasteurellaceae</taxon>
        <taxon>Haemophilus</taxon>
    </lineage>
</organism>
<dbReference type="NCBIfam" id="TIGR01901">
    <property type="entry name" value="adhes_NPXG"/>
    <property type="match status" value="1"/>
</dbReference>
<name>A0AAJ8WTP9_HAEI3</name>
<dbReference type="Pfam" id="PF05860">
    <property type="entry name" value="TPS"/>
    <property type="match status" value="1"/>
</dbReference>
<keyword evidence="2" id="KW-0964">Secreted</keyword>
<reference evidence="7" key="1">
    <citation type="submission" date="2021-11" db="EMBL/GenBank/DDBJ databases">
        <authorList>
            <person name="Riesbeck K."/>
        </authorList>
    </citation>
    <scope>NUCLEOTIDE SEQUENCE [LARGE SCALE GENOMIC DNA]</scope>
</reference>